<dbReference type="RefSeq" id="XP_029653811.1">
    <property type="nucleotide sequence ID" value="XM_029797951.1"/>
</dbReference>
<dbReference type="KEGG" id="osn:115226999"/>
<sequence>MNIVVYATDGAPSLNTVISFINLIEMEITSQDRLKQIKKYHKYDLLVWELSILYDAQVKIIPLVLTWDELVSKFYKNYVKKLAVEDATQSYIQSVVLKKTLIVEHRHGIRINDKINSESSLLIEASHSYEDNMENERLPPLKGGD</sequence>
<reference evidence="2" key="1">
    <citation type="submission" date="2025-08" db="UniProtKB">
        <authorList>
            <consortium name="RefSeq"/>
        </authorList>
    </citation>
    <scope>IDENTIFICATION</scope>
</reference>
<protein>
    <submittedName>
        <fullName evidence="2">Uncharacterized protein LOC115226999</fullName>
    </submittedName>
</protein>
<name>A0A6P7TYK8_9MOLL</name>
<dbReference type="AlphaFoldDB" id="A0A6P7TYK8"/>
<proteinExistence type="predicted"/>
<evidence type="ECO:0000313" key="2">
    <source>
        <dbReference type="RefSeq" id="XP_029653811.1"/>
    </source>
</evidence>
<keyword evidence="1" id="KW-1185">Reference proteome</keyword>
<evidence type="ECO:0000313" key="1">
    <source>
        <dbReference type="Proteomes" id="UP000515154"/>
    </source>
</evidence>
<dbReference type="Proteomes" id="UP000515154">
    <property type="component" value="Unplaced"/>
</dbReference>
<accession>A0A6P7TYK8</accession>
<organism evidence="1 2">
    <name type="scientific">Octopus sinensis</name>
    <name type="common">East Asian common octopus</name>
    <dbReference type="NCBI Taxonomy" id="2607531"/>
    <lineage>
        <taxon>Eukaryota</taxon>
        <taxon>Metazoa</taxon>
        <taxon>Spiralia</taxon>
        <taxon>Lophotrochozoa</taxon>
        <taxon>Mollusca</taxon>
        <taxon>Cephalopoda</taxon>
        <taxon>Coleoidea</taxon>
        <taxon>Octopodiformes</taxon>
        <taxon>Octopoda</taxon>
        <taxon>Incirrata</taxon>
        <taxon>Octopodidae</taxon>
        <taxon>Octopus</taxon>
    </lineage>
</organism>
<gene>
    <name evidence="2" type="primary">LOC115226999</name>
</gene>